<proteinExistence type="predicted"/>
<dbReference type="InterPro" id="IPR029058">
    <property type="entry name" value="AB_hydrolase_fold"/>
</dbReference>
<dbReference type="Pfam" id="PF00561">
    <property type="entry name" value="Abhydrolase_1"/>
    <property type="match status" value="1"/>
</dbReference>
<evidence type="ECO:0000313" key="2">
    <source>
        <dbReference type="EMBL" id="CTQ50791.1"/>
    </source>
</evidence>
<dbReference type="Proteomes" id="UP000049222">
    <property type="component" value="Unassembled WGS sequence"/>
</dbReference>
<dbReference type="PANTHER" id="PTHR43433">
    <property type="entry name" value="HYDROLASE, ALPHA/BETA FOLD FAMILY PROTEIN"/>
    <property type="match status" value="1"/>
</dbReference>
<keyword evidence="3" id="KW-1185">Reference proteome</keyword>
<dbReference type="RefSeq" id="WP_055086542.1">
    <property type="nucleotide sequence ID" value="NZ_CXSU01000012.1"/>
</dbReference>
<organism evidence="2 3">
    <name type="scientific">Jannaschia donghaensis</name>
    <dbReference type="NCBI Taxonomy" id="420998"/>
    <lineage>
        <taxon>Bacteria</taxon>
        <taxon>Pseudomonadati</taxon>
        <taxon>Pseudomonadota</taxon>
        <taxon>Alphaproteobacteria</taxon>
        <taxon>Rhodobacterales</taxon>
        <taxon>Roseobacteraceae</taxon>
        <taxon>Jannaschia</taxon>
    </lineage>
</organism>
<reference evidence="2 3" key="1">
    <citation type="submission" date="2015-07" db="EMBL/GenBank/DDBJ databases">
        <authorList>
            <person name="Noorani M."/>
        </authorList>
    </citation>
    <scope>NUCLEOTIDE SEQUENCE [LARGE SCALE GENOMIC DNA]</scope>
    <source>
        <strain evidence="2 3">CECT 7802</strain>
    </source>
</reference>
<dbReference type="Gene3D" id="3.40.50.1820">
    <property type="entry name" value="alpha/beta hydrolase"/>
    <property type="match status" value="1"/>
</dbReference>
<dbReference type="AlphaFoldDB" id="A0A0M6YKA2"/>
<dbReference type="GO" id="GO:0016740">
    <property type="term" value="F:transferase activity"/>
    <property type="evidence" value="ECO:0007669"/>
    <property type="project" value="UniProtKB-KW"/>
</dbReference>
<dbReference type="SUPFAM" id="SSF53474">
    <property type="entry name" value="alpha/beta-Hydrolases"/>
    <property type="match status" value="1"/>
</dbReference>
<dbReference type="InterPro" id="IPR000073">
    <property type="entry name" value="AB_hydrolase_1"/>
</dbReference>
<sequence length="246" mass="26535">MSLGTFYCHGLPGWPGEIELAGHRPKGWACADLLGCDPGDPIGDLLNRFDAQCATSGLMRVTGFSLGAMAALHLAARRPDMVTDLHLIAPAAPLTLGQFLPDMAGAQVFRVARSSAARLRFLLSMQAAATRVAPGIVLRAMISTAQPAERALFRNDPARRIVTRGLRQALTQRAAYAAWLRLYVSDWRPILRDVQCRIEIRQGTEDAWVPPAMAHALLDALPNAGLTEMPGLGHYGALQAHLADAE</sequence>
<name>A0A0M6YKA2_9RHOB</name>
<dbReference type="OrthoDB" id="8680283at2"/>
<dbReference type="STRING" id="420998.JDO7802_02820"/>
<protein>
    <submittedName>
        <fullName evidence="2">Acetoin dehydrogenase E2 subunit dihydrolipoyllysine-residue acetyltransferase</fullName>
    </submittedName>
</protein>
<dbReference type="PANTHER" id="PTHR43433:SF5">
    <property type="entry name" value="AB HYDROLASE-1 DOMAIN-CONTAINING PROTEIN"/>
    <property type="match status" value="1"/>
</dbReference>
<evidence type="ECO:0000313" key="3">
    <source>
        <dbReference type="Proteomes" id="UP000049222"/>
    </source>
</evidence>
<accession>A0A0M6YKA2</accession>
<gene>
    <name evidence="2" type="ORF">JDO7802_02820</name>
</gene>
<feature type="domain" description="AB hydrolase-1" evidence="1">
    <location>
        <begin position="7"/>
        <end position="236"/>
    </location>
</feature>
<evidence type="ECO:0000259" key="1">
    <source>
        <dbReference type="Pfam" id="PF00561"/>
    </source>
</evidence>
<keyword evidence="2" id="KW-0808">Transferase</keyword>
<dbReference type="InterPro" id="IPR050471">
    <property type="entry name" value="AB_hydrolase"/>
</dbReference>
<dbReference type="EMBL" id="CXSU01000012">
    <property type="protein sequence ID" value="CTQ50791.1"/>
    <property type="molecule type" value="Genomic_DNA"/>
</dbReference>